<evidence type="ECO:0000313" key="2">
    <source>
        <dbReference type="EMBL" id="ARQ05766.1"/>
    </source>
</evidence>
<organism evidence="2 4">
    <name type="scientific">Macrococcoides canis</name>
    <dbReference type="NCBI Taxonomy" id="1855823"/>
    <lineage>
        <taxon>Bacteria</taxon>
        <taxon>Bacillati</taxon>
        <taxon>Bacillota</taxon>
        <taxon>Bacilli</taxon>
        <taxon>Bacillales</taxon>
        <taxon>Staphylococcaceae</taxon>
        <taxon>Macrococcoides</taxon>
    </lineage>
</organism>
<evidence type="ECO:0000313" key="4">
    <source>
        <dbReference type="Proteomes" id="UP000194154"/>
    </source>
</evidence>
<dbReference type="EMBL" id="CP047363">
    <property type="protein sequence ID" value="QIH77151.1"/>
    <property type="molecule type" value="Genomic_DNA"/>
</dbReference>
<keyword evidence="4" id="KW-1185">Reference proteome</keyword>
<dbReference type="GeneID" id="43457888"/>
<dbReference type="RefSeq" id="WP_157891009.1">
    <property type="nucleotide sequence ID" value="NZ_CBCRZA010000011.1"/>
</dbReference>
<feature type="transmembrane region" description="Helical" evidence="1">
    <location>
        <begin position="6"/>
        <end position="24"/>
    </location>
</feature>
<reference evidence="2" key="2">
    <citation type="submission" date="2017-04" db="EMBL/GenBank/DDBJ databases">
        <authorList>
            <person name="Afonso C.L."/>
            <person name="Miller P.J."/>
            <person name="Scott M.A."/>
            <person name="Spackman E."/>
            <person name="Goraichik I."/>
            <person name="Dimitrov K.M."/>
            <person name="Suarez D.L."/>
            <person name="Swayne D.E."/>
        </authorList>
    </citation>
    <scope>NUCLEOTIDE SEQUENCE</scope>
    <source>
        <strain evidence="2">KM45013</strain>
    </source>
</reference>
<sequence length="48" mass="5720">MGNTIIGIVIMIMFFLSFMDIYKIRRNTDEIVKQNKQLIELQRNTKNS</sequence>
<gene>
    <name evidence="3" type="ORF">GTN30_00525</name>
    <name evidence="2" type="ORF">MCCS_00940</name>
</gene>
<dbReference type="AlphaFoldDB" id="A0A1W7A8N7"/>
<keyword evidence="1" id="KW-0472">Membrane</keyword>
<name>A0A1W7A8N7_9STAP</name>
<dbReference type="Proteomes" id="UP000501122">
    <property type="component" value="Chromosome"/>
</dbReference>
<keyword evidence="1" id="KW-1133">Transmembrane helix</keyword>
<dbReference type="KEGG" id="mcak:MCCS_00940"/>
<proteinExistence type="predicted"/>
<keyword evidence="1" id="KW-0812">Transmembrane</keyword>
<dbReference type="EMBL" id="CP021059">
    <property type="protein sequence ID" value="ARQ05766.1"/>
    <property type="molecule type" value="Genomic_DNA"/>
</dbReference>
<evidence type="ECO:0000256" key="1">
    <source>
        <dbReference type="SAM" id="Phobius"/>
    </source>
</evidence>
<accession>A0A1W7A8N7</accession>
<reference evidence="3" key="3">
    <citation type="journal article" date="2020" name="Antimicrob. Agents Chemother.">
        <title>The novel macrolide resistance genes mef(D), msr(F) and msr(H) are present on resistance islands in Macrococcus canis, Macrococcus caseolyticus and Staphylococcus aureus.</title>
        <authorList>
            <person name="Schwendener S."/>
            <person name="Dona V."/>
            <person name="Perreten V."/>
        </authorList>
    </citation>
    <scope>NUCLEOTIDE SEQUENCE</scope>
    <source>
        <strain evidence="3">Epi0076A</strain>
    </source>
</reference>
<evidence type="ECO:0000313" key="3">
    <source>
        <dbReference type="EMBL" id="QIH77151.1"/>
    </source>
</evidence>
<dbReference type="Proteomes" id="UP000194154">
    <property type="component" value="Chromosome"/>
</dbReference>
<protein>
    <submittedName>
        <fullName evidence="2">Uncharacterized protein</fullName>
    </submittedName>
</protein>
<reference evidence="2 4" key="1">
    <citation type="journal article" date="2017" name="Int. J. Syst. Evol. Microbiol.">
        <title>Macrococcus canis sp. nov., a skin bacterium associated with infections in dogs.</title>
        <authorList>
            <person name="Gobeli Brawand S."/>
            <person name="Cotting K."/>
            <person name="Gomez-Sanz E."/>
            <person name="Collaud A."/>
            <person name="Thomann A."/>
            <person name="Brodard I."/>
            <person name="Rodriguez-Campos S."/>
            <person name="Strauss C."/>
            <person name="Perreten V."/>
        </authorList>
    </citation>
    <scope>NUCLEOTIDE SEQUENCE [LARGE SCALE GENOMIC DNA]</scope>
    <source>
        <strain evidence="2 4">KM45013</strain>
    </source>
</reference>